<dbReference type="Proteomes" id="UP000236311">
    <property type="component" value="Unassembled WGS sequence"/>
</dbReference>
<sequence>MKMEKILKKVARANGVTVREVKTEIQAAINEAWKNPPDDAAAAFQRKVPCAGEIPTSDEFIRFMVNEIRINNRI</sequence>
<evidence type="ECO:0000313" key="2">
    <source>
        <dbReference type="Proteomes" id="UP000236311"/>
    </source>
</evidence>
<dbReference type="InterPro" id="IPR036388">
    <property type="entry name" value="WH-like_DNA-bd_sf"/>
</dbReference>
<reference evidence="1 2" key="1">
    <citation type="submission" date="2018-01" db="EMBL/GenBank/DDBJ databases">
        <authorList>
            <person name="Gaut B.S."/>
            <person name="Morton B.R."/>
            <person name="Clegg M.T."/>
            <person name="Duvall M.R."/>
        </authorList>
    </citation>
    <scope>NUCLEOTIDE SEQUENCE [LARGE SCALE GENOMIC DNA]</scope>
    <source>
        <strain evidence="1">GP69</strain>
    </source>
</reference>
<dbReference type="AlphaFoldDB" id="A0A2K4ZLC0"/>
<dbReference type="GO" id="GO:0003677">
    <property type="term" value="F:DNA binding"/>
    <property type="evidence" value="ECO:0007669"/>
    <property type="project" value="InterPro"/>
</dbReference>
<dbReference type="RefSeq" id="WP_103241270.1">
    <property type="nucleotide sequence ID" value="NZ_JANJZD010000021.1"/>
</dbReference>
<evidence type="ECO:0000313" key="1">
    <source>
        <dbReference type="EMBL" id="SOY31271.1"/>
    </source>
</evidence>
<dbReference type="GO" id="GO:0005737">
    <property type="term" value="C:cytoplasm"/>
    <property type="evidence" value="ECO:0007669"/>
    <property type="project" value="InterPro"/>
</dbReference>
<gene>
    <name evidence="1" type="ORF">AMURIS_04007</name>
</gene>
<name>A0A2K4ZLC0_9FIRM</name>
<accession>A0A2K4ZLC0</accession>
<dbReference type="SUPFAM" id="SSF46894">
    <property type="entry name" value="C-terminal effector domain of the bipartite response regulators"/>
    <property type="match status" value="1"/>
</dbReference>
<dbReference type="GO" id="GO:0042173">
    <property type="term" value="P:regulation of sporulation resulting in formation of a cellular spore"/>
    <property type="evidence" value="ECO:0007669"/>
    <property type="project" value="InterPro"/>
</dbReference>
<dbReference type="Gene3D" id="1.10.10.10">
    <property type="entry name" value="Winged helix-like DNA-binding domain superfamily/Winged helix DNA-binding domain"/>
    <property type="match status" value="1"/>
</dbReference>
<proteinExistence type="predicted"/>
<organism evidence="1 2">
    <name type="scientific">Acetatifactor muris</name>
    <dbReference type="NCBI Taxonomy" id="879566"/>
    <lineage>
        <taxon>Bacteria</taxon>
        <taxon>Bacillati</taxon>
        <taxon>Bacillota</taxon>
        <taxon>Clostridia</taxon>
        <taxon>Lachnospirales</taxon>
        <taxon>Lachnospiraceae</taxon>
        <taxon>Acetatifactor</taxon>
    </lineage>
</organism>
<dbReference type="GO" id="GO:0005509">
    <property type="term" value="F:calcium ion binding"/>
    <property type="evidence" value="ECO:0007669"/>
    <property type="project" value="InterPro"/>
</dbReference>
<dbReference type="GO" id="GO:0003700">
    <property type="term" value="F:DNA-binding transcription factor activity"/>
    <property type="evidence" value="ECO:0007669"/>
    <property type="project" value="InterPro"/>
</dbReference>
<protein>
    <submittedName>
        <fullName evidence="1">Uncharacterized protein</fullName>
    </submittedName>
</protein>
<dbReference type="InterPro" id="IPR016032">
    <property type="entry name" value="Sig_transdc_resp-reg_C-effctor"/>
</dbReference>
<dbReference type="OrthoDB" id="1825248at2"/>
<keyword evidence="2" id="KW-1185">Reference proteome</keyword>
<dbReference type="EMBL" id="OFSM01000023">
    <property type="protein sequence ID" value="SOY31271.1"/>
    <property type="molecule type" value="Genomic_DNA"/>
</dbReference>